<dbReference type="OrthoDB" id="7272469at2"/>
<dbReference type="EMBL" id="SACL01000011">
    <property type="protein sequence ID" value="RVT91405.1"/>
    <property type="molecule type" value="Genomic_DNA"/>
</dbReference>
<evidence type="ECO:0000313" key="2">
    <source>
        <dbReference type="Proteomes" id="UP000282957"/>
    </source>
</evidence>
<proteinExistence type="predicted"/>
<accession>A0A437M1F3</accession>
<keyword evidence="2" id="KW-1185">Reference proteome</keyword>
<protein>
    <submittedName>
        <fullName evidence="1">Uncharacterized protein</fullName>
    </submittedName>
</protein>
<sequence length="370" mass="38512">MRFLRKLLSNLYSAASSDPDAIAAMRIRHPDGGSWTVAEASITLQPLSDPLPVASVLDLRAHTLRTLAAAITDLGWNVEDLHPEHRDRGAICLIEETVTPADRPGGTLLAYDNPIFAHLDANAVELAAVAEVAASVGVQLSVTSADEIWLVELGDQYGIPRLPSEAVEDYRARIIAELIQPKSNNLAMAAVIERATGQATSVRDVTLYGPTVPLYDGAITHDGAYQHDADAKALHGVFDVETGFALEGGTGLTEFIATISAQAKRLRAAGTSLRSVAITGGSMADAAAGPAAEPGGIADLGMTIGLPMAEASEATDSAMGANLETNLADDSLAPDDAGDLAIAFTHTLDGSWTLNGTRPLSSGLTMNEGL</sequence>
<evidence type="ECO:0000313" key="1">
    <source>
        <dbReference type="EMBL" id="RVT91405.1"/>
    </source>
</evidence>
<gene>
    <name evidence="1" type="ORF">EOD42_22380</name>
</gene>
<reference evidence="1 2" key="1">
    <citation type="submission" date="2019-01" db="EMBL/GenBank/DDBJ databases">
        <authorList>
            <person name="Chen W.-M."/>
        </authorList>
    </citation>
    <scope>NUCLEOTIDE SEQUENCE [LARGE SCALE GENOMIC DNA]</scope>
    <source>
        <strain evidence="1 2">CCP-6</strain>
    </source>
</reference>
<dbReference type="Proteomes" id="UP000282957">
    <property type="component" value="Unassembled WGS sequence"/>
</dbReference>
<name>A0A437M1F3_9PROT</name>
<dbReference type="RefSeq" id="WP_127789823.1">
    <property type="nucleotide sequence ID" value="NZ_SACL01000011.1"/>
</dbReference>
<organism evidence="1 2">
    <name type="scientific">Rhodovarius crocodyli</name>
    <dbReference type="NCBI Taxonomy" id="1979269"/>
    <lineage>
        <taxon>Bacteria</taxon>
        <taxon>Pseudomonadati</taxon>
        <taxon>Pseudomonadota</taxon>
        <taxon>Alphaproteobacteria</taxon>
        <taxon>Acetobacterales</taxon>
        <taxon>Roseomonadaceae</taxon>
        <taxon>Rhodovarius</taxon>
    </lineage>
</organism>
<dbReference type="AlphaFoldDB" id="A0A437M1F3"/>
<comment type="caution">
    <text evidence="1">The sequence shown here is derived from an EMBL/GenBank/DDBJ whole genome shotgun (WGS) entry which is preliminary data.</text>
</comment>